<evidence type="ECO:0000313" key="2">
    <source>
        <dbReference type="Proteomes" id="UP000007054"/>
    </source>
</evidence>
<dbReference type="Proteomes" id="UP000007054">
    <property type="component" value="Chromosome"/>
</dbReference>
<dbReference type="AlphaFoldDB" id="D4LBF9"/>
<sequence>MVILLSMVLHFKLYSILNKKASPPTEKIEKSIQKNEGILSDVRSRI</sequence>
<dbReference type="HOGENOM" id="CLU_3188609_0_0_9"/>
<dbReference type="PATRIC" id="fig|213810.4.peg.675"/>
<protein>
    <submittedName>
        <fullName evidence="1">Uncharacterized protein</fullName>
    </submittedName>
</protein>
<reference evidence="1" key="1">
    <citation type="submission" date="2010-03" db="EMBL/GenBank/DDBJ databases">
        <title>The genome sequence of Ruminococcus sp. 18P13.</title>
        <authorList>
            <consortium name="metaHIT consortium -- http://www.metahit.eu/"/>
            <person name="Pajon A."/>
            <person name="Turner K."/>
            <person name="Parkhill J."/>
            <person name="Bernalier A."/>
        </authorList>
    </citation>
    <scope>NUCLEOTIDE SEQUENCE [LARGE SCALE GENOMIC DNA]</scope>
    <source>
        <strain evidence="1">Type strain: 18P13</strain>
    </source>
</reference>
<evidence type="ECO:0000313" key="1">
    <source>
        <dbReference type="EMBL" id="CBL16954.1"/>
    </source>
</evidence>
<keyword evidence="2" id="KW-1185">Reference proteome</keyword>
<dbReference type="KEGG" id="rch:RUM_07600"/>
<accession>D4LBF9</accession>
<dbReference type="EMBL" id="FP929052">
    <property type="protein sequence ID" value="CBL16954.1"/>
    <property type="molecule type" value="Genomic_DNA"/>
</dbReference>
<name>D4LBF9_RUMC1</name>
<proteinExistence type="predicted"/>
<gene>
    <name evidence="1" type="ordered locus">RUM_07600</name>
</gene>
<reference evidence="1" key="2">
    <citation type="submission" date="2010-03" db="EMBL/GenBank/DDBJ databases">
        <authorList>
            <person name="Pajon A."/>
        </authorList>
    </citation>
    <scope>NUCLEOTIDE SEQUENCE</scope>
    <source>
        <strain evidence="1">Type strain: 18P13</strain>
    </source>
</reference>
<organism evidence="1 2">
    <name type="scientific">Ruminococcus champanellensis (strain DSM 18848 / JCM 17042 / KCTC 15320 / 18P13)</name>
    <dbReference type="NCBI Taxonomy" id="213810"/>
    <lineage>
        <taxon>Bacteria</taxon>
        <taxon>Bacillati</taxon>
        <taxon>Bacillota</taxon>
        <taxon>Clostridia</taxon>
        <taxon>Eubacteriales</taxon>
        <taxon>Oscillospiraceae</taxon>
        <taxon>Ruminococcus</taxon>
    </lineage>
</organism>